<dbReference type="GeneID" id="78524220"/>
<proteinExistence type="predicted"/>
<accession>A0A1Q6R744</accession>
<dbReference type="RefSeq" id="WP_009146335.1">
    <property type="nucleotide sequence ID" value="NZ_CABKPS010000088.1"/>
</dbReference>
<gene>
    <name evidence="1" type="ORF">BHW43_03585</name>
</gene>
<sequence>MEQFNAEAKALVEMQNEYVLLTSKNPSEMCHDDFIRAEELNVQIKDATKVMAALAIEFAGYKKDEKGLWVEK</sequence>
<dbReference type="STRING" id="626940.BHW43_03585"/>
<dbReference type="AlphaFoldDB" id="A0A1Q6R744"/>
<evidence type="ECO:0000313" key="2">
    <source>
        <dbReference type="Proteomes" id="UP000186777"/>
    </source>
</evidence>
<organism evidence="1 2">
    <name type="scientific">Phascolarctobacterium succinatutens</name>
    <dbReference type="NCBI Taxonomy" id="626940"/>
    <lineage>
        <taxon>Bacteria</taxon>
        <taxon>Bacillati</taxon>
        <taxon>Bacillota</taxon>
        <taxon>Negativicutes</taxon>
        <taxon>Acidaminococcales</taxon>
        <taxon>Acidaminococcaceae</taxon>
        <taxon>Phascolarctobacterium</taxon>
    </lineage>
</organism>
<evidence type="ECO:0000313" key="1">
    <source>
        <dbReference type="EMBL" id="OLA38187.1"/>
    </source>
</evidence>
<name>A0A1Q6R744_9FIRM</name>
<reference evidence="1 2" key="1">
    <citation type="journal article" date="2016" name="Nat. Biotechnol.">
        <title>Measurement of bacterial replication rates in microbial communities.</title>
        <authorList>
            <person name="Brown C.T."/>
            <person name="Olm M.R."/>
            <person name="Thomas B.C."/>
            <person name="Banfield J.F."/>
        </authorList>
    </citation>
    <scope>NUCLEOTIDE SEQUENCE [LARGE SCALE GENOMIC DNA]</scope>
    <source>
        <strain evidence="1">46_33</strain>
    </source>
</reference>
<protein>
    <submittedName>
        <fullName evidence="1">Uncharacterized protein</fullName>
    </submittedName>
</protein>
<dbReference type="Proteomes" id="UP000186777">
    <property type="component" value="Unassembled WGS sequence"/>
</dbReference>
<comment type="caution">
    <text evidence="1">The sequence shown here is derived from an EMBL/GenBank/DDBJ whole genome shotgun (WGS) entry which is preliminary data.</text>
</comment>
<dbReference type="EMBL" id="MNTG01000024">
    <property type="protein sequence ID" value="OLA38187.1"/>
    <property type="molecule type" value="Genomic_DNA"/>
</dbReference>